<dbReference type="Pfam" id="PF02518">
    <property type="entry name" value="HATPase_c"/>
    <property type="match status" value="1"/>
</dbReference>
<dbReference type="InterPro" id="IPR003594">
    <property type="entry name" value="HATPase_dom"/>
</dbReference>
<dbReference type="InterPro" id="IPR029016">
    <property type="entry name" value="GAF-like_dom_sf"/>
</dbReference>
<organism evidence="11">
    <name type="scientific">Thermosulfidibacter takaii</name>
    <dbReference type="NCBI Taxonomy" id="412593"/>
    <lineage>
        <taxon>Bacteria</taxon>
        <taxon>Pseudomonadati</taxon>
        <taxon>Thermosulfidibacterota</taxon>
        <taxon>Thermosulfidibacteria</taxon>
        <taxon>Thermosulfidibacterales</taxon>
        <taxon>Thermosulfidibacteraceae</taxon>
    </lineage>
</organism>
<evidence type="ECO:0000256" key="2">
    <source>
        <dbReference type="ARBA" id="ARBA00012438"/>
    </source>
</evidence>
<dbReference type="PANTHER" id="PTHR43065:SF10">
    <property type="entry name" value="PEROXIDE STRESS-ACTIVATED HISTIDINE KINASE MAK3"/>
    <property type="match status" value="1"/>
</dbReference>
<keyword evidence="8" id="KW-0902">Two-component regulatory system</keyword>
<dbReference type="SUPFAM" id="SSF55781">
    <property type="entry name" value="GAF domain-like"/>
    <property type="match status" value="1"/>
</dbReference>
<keyword evidence="9" id="KW-0175">Coiled coil</keyword>
<reference evidence="11" key="1">
    <citation type="journal article" date="2020" name="mSystems">
        <title>Genome- and Community-Level Interaction Insights into Carbon Utilization and Element Cycling Functions of Hydrothermarchaeota in Hydrothermal Sediment.</title>
        <authorList>
            <person name="Zhou Z."/>
            <person name="Liu Y."/>
            <person name="Xu W."/>
            <person name="Pan J."/>
            <person name="Luo Z.H."/>
            <person name="Li M."/>
        </authorList>
    </citation>
    <scope>NUCLEOTIDE SEQUENCE [LARGE SCALE GENOMIC DNA]</scope>
    <source>
        <strain evidence="11">HyVt-115</strain>
    </source>
</reference>
<dbReference type="PRINTS" id="PR00344">
    <property type="entry name" value="BCTRLSENSOR"/>
</dbReference>
<dbReference type="InterPro" id="IPR036890">
    <property type="entry name" value="HATPase_C_sf"/>
</dbReference>
<dbReference type="CDD" id="cd00082">
    <property type="entry name" value="HisKA"/>
    <property type="match status" value="1"/>
</dbReference>
<evidence type="ECO:0000256" key="4">
    <source>
        <dbReference type="ARBA" id="ARBA00022679"/>
    </source>
</evidence>
<dbReference type="EC" id="2.7.13.3" evidence="2"/>
<evidence type="ECO:0000313" key="11">
    <source>
        <dbReference type="EMBL" id="HDD53248.1"/>
    </source>
</evidence>
<keyword evidence="5" id="KW-0547">Nucleotide-binding</keyword>
<dbReference type="PROSITE" id="PS50109">
    <property type="entry name" value="HIS_KIN"/>
    <property type="match status" value="1"/>
</dbReference>
<evidence type="ECO:0000256" key="9">
    <source>
        <dbReference type="SAM" id="Coils"/>
    </source>
</evidence>
<dbReference type="Gene3D" id="3.30.450.40">
    <property type="match status" value="1"/>
</dbReference>
<feature type="coiled-coil region" evidence="9">
    <location>
        <begin position="273"/>
        <end position="300"/>
    </location>
</feature>
<evidence type="ECO:0000256" key="3">
    <source>
        <dbReference type="ARBA" id="ARBA00022553"/>
    </source>
</evidence>
<dbReference type="Proteomes" id="UP000885690">
    <property type="component" value="Unassembled WGS sequence"/>
</dbReference>
<protein>
    <recommendedName>
        <fullName evidence="2">histidine kinase</fullName>
        <ecNumber evidence="2">2.7.13.3</ecNumber>
    </recommendedName>
</protein>
<accession>A0A7C0U6E6</accession>
<name>A0A7C0U6E6_9BACT</name>
<gene>
    <name evidence="11" type="ORF">ENF32_04180</name>
</gene>
<dbReference type="GO" id="GO:0005524">
    <property type="term" value="F:ATP binding"/>
    <property type="evidence" value="ECO:0007669"/>
    <property type="project" value="UniProtKB-KW"/>
</dbReference>
<dbReference type="Pfam" id="PF01590">
    <property type="entry name" value="GAF"/>
    <property type="match status" value="1"/>
</dbReference>
<dbReference type="SMART" id="SM00387">
    <property type="entry name" value="HATPase_c"/>
    <property type="match status" value="1"/>
</dbReference>
<evidence type="ECO:0000259" key="10">
    <source>
        <dbReference type="PROSITE" id="PS50109"/>
    </source>
</evidence>
<dbReference type="InterPro" id="IPR003018">
    <property type="entry name" value="GAF"/>
</dbReference>
<evidence type="ECO:0000256" key="7">
    <source>
        <dbReference type="ARBA" id="ARBA00022840"/>
    </source>
</evidence>
<dbReference type="Gene3D" id="1.10.287.130">
    <property type="match status" value="1"/>
</dbReference>
<evidence type="ECO:0000256" key="1">
    <source>
        <dbReference type="ARBA" id="ARBA00000085"/>
    </source>
</evidence>
<dbReference type="AlphaFoldDB" id="A0A7C0U6E6"/>
<dbReference type="CDD" id="cd00075">
    <property type="entry name" value="HATPase"/>
    <property type="match status" value="1"/>
</dbReference>
<dbReference type="InterPro" id="IPR005467">
    <property type="entry name" value="His_kinase_dom"/>
</dbReference>
<sequence length="551" mass="62318">MEKCWLKSVLERGECPNIDPDTEAHLLNDPKARMREKCVECPKLMVDLVSCEAPHQVAMELLPRVMGEDQGEIQHLKERLNQGRRRIKALSEVTSLIRDSTNLDEIIYTLLTYLTAGDGFGYNRAWVLLAEEDTLKGYWAIGPRDHREAIEIWRCIEEEGCSIRGLLQRKDTFLRDKEKFRPILERLLFSLDPREPLMRFLEARRATLVDRDTCPELASLLDLLSVKTLLVLPLWSGEALLGCILVDNVVTCDPFHPVEVRALETFAVQAALAIDRARLYRQLEEKIRELERSSWEKECRHESITKLEKMSAVGTITSKMAHEIRNPVTAIGGLANYLLKTGKSDERVLRTIVEESKRLEELVRDLISFADTICPSKTLLDLRMVVKKAVQEAEEALEKGNHTFRLFLDGEPIMLQVDPRHIRTIVWHLLKNAIDAMPGGGEIKVSLKMEGDKALLEVEDRGNGIPSQMIDKVTRPFFSTKGGTGMGLPICVSAAKEYGGGLKFSSSPQGTVVRVWLPLRDKGEGKVEKGQGNRYRSWKEGEGIFPGVEGR</sequence>
<feature type="domain" description="Histidine kinase" evidence="10">
    <location>
        <begin position="319"/>
        <end position="521"/>
    </location>
</feature>
<dbReference type="InterPro" id="IPR036097">
    <property type="entry name" value="HisK_dim/P_sf"/>
</dbReference>
<keyword evidence="6 11" id="KW-0418">Kinase</keyword>
<keyword evidence="3" id="KW-0597">Phosphoprotein</keyword>
<dbReference type="Gene3D" id="3.30.565.10">
    <property type="entry name" value="Histidine kinase-like ATPase, C-terminal domain"/>
    <property type="match status" value="1"/>
</dbReference>
<dbReference type="EMBL" id="DQWS01000157">
    <property type="protein sequence ID" value="HDD53248.1"/>
    <property type="molecule type" value="Genomic_DNA"/>
</dbReference>
<evidence type="ECO:0000256" key="8">
    <source>
        <dbReference type="ARBA" id="ARBA00023012"/>
    </source>
</evidence>
<comment type="catalytic activity">
    <reaction evidence="1">
        <text>ATP + protein L-histidine = ADP + protein N-phospho-L-histidine.</text>
        <dbReference type="EC" id="2.7.13.3"/>
    </reaction>
</comment>
<keyword evidence="4" id="KW-0808">Transferase</keyword>
<evidence type="ECO:0000256" key="6">
    <source>
        <dbReference type="ARBA" id="ARBA00022777"/>
    </source>
</evidence>
<dbReference type="SMART" id="SM00388">
    <property type="entry name" value="HisKA"/>
    <property type="match status" value="1"/>
</dbReference>
<proteinExistence type="predicted"/>
<dbReference type="InterPro" id="IPR003661">
    <property type="entry name" value="HisK_dim/P_dom"/>
</dbReference>
<keyword evidence="7" id="KW-0067">ATP-binding</keyword>
<dbReference type="SUPFAM" id="SSF47384">
    <property type="entry name" value="Homodimeric domain of signal transducing histidine kinase"/>
    <property type="match status" value="1"/>
</dbReference>
<dbReference type="InterPro" id="IPR004358">
    <property type="entry name" value="Sig_transdc_His_kin-like_C"/>
</dbReference>
<dbReference type="SMART" id="SM00065">
    <property type="entry name" value="GAF"/>
    <property type="match status" value="1"/>
</dbReference>
<evidence type="ECO:0000256" key="5">
    <source>
        <dbReference type="ARBA" id="ARBA00022741"/>
    </source>
</evidence>
<dbReference type="SUPFAM" id="SSF55874">
    <property type="entry name" value="ATPase domain of HSP90 chaperone/DNA topoisomerase II/histidine kinase"/>
    <property type="match status" value="1"/>
</dbReference>
<comment type="caution">
    <text evidence="11">The sequence shown here is derived from an EMBL/GenBank/DDBJ whole genome shotgun (WGS) entry which is preliminary data.</text>
</comment>
<dbReference type="PANTHER" id="PTHR43065">
    <property type="entry name" value="SENSOR HISTIDINE KINASE"/>
    <property type="match status" value="1"/>
</dbReference>
<dbReference type="GO" id="GO:0000155">
    <property type="term" value="F:phosphorelay sensor kinase activity"/>
    <property type="evidence" value="ECO:0007669"/>
    <property type="project" value="InterPro"/>
</dbReference>
<dbReference type="Pfam" id="PF00512">
    <property type="entry name" value="HisKA"/>
    <property type="match status" value="1"/>
</dbReference>